<dbReference type="Proteomes" id="UP000324222">
    <property type="component" value="Unassembled WGS sequence"/>
</dbReference>
<evidence type="ECO:0000256" key="1">
    <source>
        <dbReference type="SAM" id="MobiDB-lite"/>
    </source>
</evidence>
<gene>
    <name evidence="2" type="ORF">E2C01_082822</name>
</gene>
<feature type="compositionally biased region" description="Basic residues" evidence="1">
    <location>
        <begin position="40"/>
        <end position="55"/>
    </location>
</feature>
<organism evidence="2 3">
    <name type="scientific">Portunus trituberculatus</name>
    <name type="common">Swimming crab</name>
    <name type="synonym">Neptunus trituberculatus</name>
    <dbReference type="NCBI Taxonomy" id="210409"/>
    <lineage>
        <taxon>Eukaryota</taxon>
        <taxon>Metazoa</taxon>
        <taxon>Ecdysozoa</taxon>
        <taxon>Arthropoda</taxon>
        <taxon>Crustacea</taxon>
        <taxon>Multicrustacea</taxon>
        <taxon>Malacostraca</taxon>
        <taxon>Eumalacostraca</taxon>
        <taxon>Eucarida</taxon>
        <taxon>Decapoda</taxon>
        <taxon>Pleocyemata</taxon>
        <taxon>Brachyura</taxon>
        <taxon>Eubrachyura</taxon>
        <taxon>Portunoidea</taxon>
        <taxon>Portunidae</taxon>
        <taxon>Portuninae</taxon>
        <taxon>Portunus</taxon>
    </lineage>
</organism>
<accession>A0A5B7J040</accession>
<protein>
    <submittedName>
        <fullName evidence="2">Uncharacterized protein</fullName>
    </submittedName>
</protein>
<comment type="caution">
    <text evidence="2">The sequence shown here is derived from an EMBL/GenBank/DDBJ whole genome shotgun (WGS) entry which is preliminary data.</text>
</comment>
<evidence type="ECO:0000313" key="3">
    <source>
        <dbReference type="Proteomes" id="UP000324222"/>
    </source>
</evidence>
<evidence type="ECO:0000313" key="2">
    <source>
        <dbReference type="EMBL" id="MPC87939.1"/>
    </source>
</evidence>
<dbReference type="AlphaFoldDB" id="A0A5B7J040"/>
<proteinExistence type="predicted"/>
<name>A0A5B7J040_PORTR</name>
<reference evidence="2 3" key="1">
    <citation type="submission" date="2019-05" db="EMBL/GenBank/DDBJ databases">
        <title>Another draft genome of Portunus trituberculatus and its Hox gene families provides insights of decapod evolution.</title>
        <authorList>
            <person name="Jeong J.-H."/>
            <person name="Song I."/>
            <person name="Kim S."/>
            <person name="Choi T."/>
            <person name="Kim D."/>
            <person name="Ryu S."/>
            <person name="Kim W."/>
        </authorList>
    </citation>
    <scope>NUCLEOTIDE SEQUENCE [LARGE SCALE GENOMIC DNA]</scope>
    <source>
        <tissue evidence="2">Muscle</tissue>
    </source>
</reference>
<feature type="region of interest" description="Disordered" evidence="1">
    <location>
        <begin position="27"/>
        <end position="67"/>
    </location>
</feature>
<keyword evidence="3" id="KW-1185">Reference proteome</keyword>
<sequence length="67" mass="8238">MNGKDFVALLFRKCPRLMEKGEKCLKSVEEEEEEEEEKRRQRRKRRKRKKKKKKTIGREGQPRATKY</sequence>
<dbReference type="EMBL" id="VSRR010076068">
    <property type="protein sequence ID" value="MPC87939.1"/>
    <property type="molecule type" value="Genomic_DNA"/>
</dbReference>